<dbReference type="Pfam" id="PF13474">
    <property type="entry name" value="SnoaL_3"/>
    <property type="match status" value="1"/>
</dbReference>
<protein>
    <submittedName>
        <fullName evidence="2">DUF4440 domain-containing protein</fullName>
    </submittedName>
</protein>
<dbReference type="Proteomes" id="UP000253868">
    <property type="component" value="Chromosome"/>
</dbReference>
<organism evidence="2 3">
    <name type="scientific">Streptomyces paludis</name>
    <dbReference type="NCBI Taxonomy" id="2282738"/>
    <lineage>
        <taxon>Bacteria</taxon>
        <taxon>Bacillati</taxon>
        <taxon>Actinomycetota</taxon>
        <taxon>Actinomycetes</taxon>
        <taxon>Kitasatosporales</taxon>
        <taxon>Streptomycetaceae</taxon>
        <taxon>Streptomyces</taxon>
    </lineage>
</organism>
<dbReference type="InterPro" id="IPR037401">
    <property type="entry name" value="SnoaL-like"/>
</dbReference>
<proteinExistence type="predicted"/>
<evidence type="ECO:0000259" key="1">
    <source>
        <dbReference type="Pfam" id="PF13474"/>
    </source>
</evidence>
<evidence type="ECO:0000313" key="2">
    <source>
        <dbReference type="EMBL" id="AXG82956.1"/>
    </source>
</evidence>
<dbReference type="AlphaFoldDB" id="A0A345I1Y2"/>
<accession>A0A345I1Y2</accession>
<dbReference type="KEGG" id="spad:DVK44_27945"/>
<feature type="domain" description="SnoaL-like" evidence="1">
    <location>
        <begin position="15"/>
        <end position="137"/>
    </location>
</feature>
<evidence type="ECO:0000313" key="3">
    <source>
        <dbReference type="Proteomes" id="UP000253868"/>
    </source>
</evidence>
<dbReference type="SUPFAM" id="SSF54427">
    <property type="entry name" value="NTF2-like"/>
    <property type="match status" value="1"/>
</dbReference>
<reference evidence="3" key="1">
    <citation type="submission" date="2018-07" db="EMBL/GenBank/DDBJ databases">
        <authorList>
            <person name="Zhao J."/>
        </authorList>
    </citation>
    <scope>NUCLEOTIDE SEQUENCE [LARGE SCALE GENOMIC DNA]</scope>
    <source>
        <strain evidence="3">GSSD-12</strain>
    </source>
</reference>
<dbReference type="Gene3D" id="3.10.450.50">
    <property type="match status" value="1"/>
</dbReference>
<gene>
    <name evidence="2" type="ORF">DVK44_27945</name>
</gene>
<name>A0A345I1Y2_9ACTN</name>
<dbReference type="OrthoDB" id="8420006at2"/>
<dbReference type="EMBL" id="CP031194">
    <property type="protein sequence ID" value="AXG82956.1"/>
    <property type="molecule type" value="Genomic_DNA"/>
</dbReference>
<keyword evidence="3" id="KW-1185">Reference proteome</keyword>
<dbReference type="InterPro" id="IPR032710">
    <property type="entry name" value="NTF2-like_dom_sf"/>
</dbReference>
<sequence>MNSTTTEHRPAEESVRAAAAALVSAFAEGRLDDYFAAFAPDATFLFPTTTRRLTSVTEYRELWQRWVTEDGFRVLDCASTEQLIQPLGDTAVFSHHVTTRITTHTGEETLTERETIIFTRRTPNGPWLAVHEHLSTAV</sequence>